<dbReference type="Pfam" id="PF00067">
    <property type="entry name" value="p450"/>
    <property type="match status" value="1"/>
</dbReference>
<dbReference type="CDD" id="cd11061">
    <property type="entry name" value="CYP67-like"/>
    <property type="match status" value="1"/>
</dbReference>
<protein>
    <recommendedName>
        <fullName evidence="12">Cytochrome P450</fullName>
    </recommendedName>
</protein>
<evidence type="ECO:0000256" key="8">
    <source>
        <dbReference type="PIRSR" id="PIRSR602401-1"/>
    </source>
</evidence>
<accession>A0A067T533</accession>
<evidence type="ECO:0000256" key="2">
    <source>
        <dbReference type="ARBA" id="ARBA00005179"/>
    </source>
</evidence>
<dbReference type="STRING" id="685588.A0A067T533"/>
<dbReference type="PANTHER" id="PTHR24305:SF187">
    <property type="entry name" value="P450, PUTATIVE (EUROFUNG)-RELATED"/>
    <property type="match status" value="1"/>
</dbReference>
<dbReference type="EMBL" id="KL142384">
    <property type="protein sequence ID" value="KDR74133.1"/>
    <property type="molecule type" value="Genomic_DNA"/>
</dbReference>
<dbReference type="PRINTS" id="PR00463">
    <property type="entry name" value="EP450I"/>
</dbReference>
<keyword evidence="9" id="KW-0472">Membrane</keyword>
<evidence type="ECO:0000256" key="3">
    <source>
        <dbReference type="ARBA" id="ARBA00010617"/>
    </source>
</evidence>
<dbReference type="PANTHER" id="PTHR24305">
    <property type="entry name" value="CYTOCHROME P450"/>
    <property type="match status" value="1"/>
</dbReference>
<evidence type="ECO:0008006" key="12">
    <source>
        <dbReference type="Google" id="ProtNLM"/>
    </source>
</evidence>
<dbReference type="PRINTS" id="PR00385">
    <property type="entry name" value="P450"/>
</dbReference>
<dbReference type="GO" id="GO:0004497">
    <property type="term" value="F:monooxygenase activity"/>
    <property type="evidence" value="ECO:0007669"/>
    <property type="project" value="UniProtKB-KW"/>
</dbReference>
<dbReference type="HOGENOM" id="CLU_001570_14_10_1"/>
<keyword evidence="8" id="KW-0349">Heme</keyword>
<sequence>MQTRFSDVTLRALFCGLTLHFLFNKLEDRYIVALKRILIIAPILSVPPLYSSSMMSAVVVSYAIAYATLIVSVLVYRLSPFHPLAKYPGPFLAKCTQFWSVYHSYTGKTHLNFLSLHRRYGPIVRTGPNQLSICEVDAVQSILGADGLAKGPIWAGRHSPKRKNYSIISIRNTNEHLQRRKVWNRAFGMSRIKKYEPILRNRLDQLVDALQVALKPNGSVDIAEWMSFFAYDFMGDMAFGGFFELMRDGDVDGLWKLMEKGIRVQAYTQHIPWAAPILYEVPGMGTNASKLMDFVIAMSRKRVDRGVALTGEDLSSHLLDEVSSSPQPASFGEYSSDAFLAIVAGSDTTATVLSNIFYYILSEKMLFDRLRNEVDDNFPRKEGKAPADDSTRLANMPYLNGIINEALRLRPPVPTGLQRGPEPGTGGRMVGTIFVPEGTGIYTPPYVIHRDIQNFSPDPERFWPERWFSTDPGVKTNLAAFLPFSLGPMNCVGKPLAQLELRVVVATLVQQFDMDLKPGWNHKNWEEKLEDYFVFTKGQLPVIIDTRN</sequence>
<comment type="pathway">
    <text evidence="2">Secondary metabolite biosynthesis.</text>
</comment>
<dbReference type="InterPro" id="IPR050121">
    <property type="entry name" value="Cytochrome_P450_monoxygenase"/>
</dbReference>
<reference evidence="11" key="1">
    <citation type="journal article" date="2014" name="Proc. Natl. Acad. Sci. U.S.A.">
        <title>Extensive sampling of basidiomycete genomes demonstrates inadequacy of the white-rot/brown-rot paradigm for wood decay fungi.</title>
        <authorList>
            <person name="Riley R."/>
            <person name="Salamov A.A."/>
            <person name="Brown D.W."/>
            <person name="Nagy L.G."/>
            <person name="Floudas D."/>
            <person name="Held B.W."/>
            <person name="Levasseur A."/>
            <person name="Lombard V."/>
            <person name="Morin E."/>
            <person name="Otillar R."/>
            <person name="Lindquist E.A."/>
            <person name="Sun H."/>
            <person name="LaButti K.M."/>
            <person name="Schmutz J."/>
            <person name="Jabbour D."/>
            <person name="Luo H."/>
            <person name="Baker S.E."/>
            <person name="Pisabarro A.G."/>
            <person name="Walton J.D."/>
            <person name="Blanchette R.A."/>
            <person name="Henrissat B."/>
            <person name="Martin F."/>
            <person name="Cullen D."/>
            <person name="Hibbett D.S."/>
            <person name="Grigoriev I.V."/>
        </authorList>
    </citation>
    <scope>NUCLEOTIDE SEQUENCE [LARGE SCALE GENOMIC DNA]</scope>
    <source>
        <strain evidence="11">CBS 339.88</strain>
    </source>
</reference>
<keyword evidence="6 8" id="KW-0408">Iron</keyword>
<feature type="transmembrane region" description="Helical" evidence="9">
    <location>
        <begin position="57"/>
        <end position="78"/>
    </location>
</feature>
<keyword evidence="9" id="KW-1133">Transmembrane helix</keyword>
<dbReference type="OrthoDB" id="6692864at2759"/>
<feature type="binding site" description="axial binding residue" evidence="8">
    <location>
        <position position="491"/>
    </location>
    <ligand>
        <name>heme</name>
        <dbReference type="ChEBI" id="CHEBI:30413"/>
    </ligand>
    <ligandPart>
        <name>Fe</name>
        <dbReference type="ChEBI" id="CHEBI:18248"/>
    </ligandPart>
</feature>
<comment type="similarity">
    <text evidence="3">Belongs to the cytochrome P450 family.</text>
</comment>
<dbReference type="InterPro" id="IPR001128">
    <property type="entry name" value="Cyt_P450"/>
</dbReference>
<evidence type="ECO:0000256" key="9">
    <source>
        <dbReference type="SAM" id="Phobius"/>
    </source>
</evidence>
<keyword evidence="4 8" id="KW-0479">Metal-binding</keyword>
<evidence type="ECO:0000256" key="4">
    <source>
        <dbReference type="ARBA" id="ARBA00022723"/>
    </source>
</evidence>
<dbReference type="Proteomes" id="UP000027222">
    <property type="component" value="Unassembled WGS sequence"/>
</dbReference>
<dbReference type="InterPro" id="IPR002401">
    <property type="entry name" value="Cyt_P450_E_grp-I"/>
</dbReference>
<keyword evidence="9" id="KW-0812">Transmembrane</keyword>
<keyword evidence="5" id="KW-0560">Oxidoreductase</keyword>
<name>A0A067T533_GALM3</name>
<dbReference type="InterPro" id="IPR036396">
    <property type="entry name" value="Cyt_P450_sf"/>
</dbReference>
<evidence type="ECO:0000256" key="6">
    <source>
        <dbReference type="ARBA" id="ARBA00023004"/>
    </source>
</evidence>
<dbReference type="Gene3D" id="1.10.630.10">
    <property type="entry name" value="Cytochrome P450"/>
    <property type="match status" value="1"/>
</dbReference>
<keyword evidence="11" id="KW-1185">Reference proteome</keyword>
<dbReference type="AlphaFoldDB" id="A0A067T533"/>
<proteinExistence type="inferred from homology"/>
<evidence type="ECO:0000256" key="1">
    <source>
        <dbReference type="ARBA" id="ARBA00001971"/>
    </source>
</evidence>
<dbReference type="GO" id="GO:0005506">
    <property type="term" value="F:iron ion binding"/>
    <property type="evidence" value="ECO:0007669"/>
    <property type="project" value="InterPro"/>
</dbReference>
<gene>
    <name evidence="10" type="ORF">GALMADRAFT_250969</name>
</gene>
<dbReference type="GO" id="GO:0020037">
    <property type="term" value="F:heme binding"/>
    <property type="evidence" value="ECO:0007669"/>
    <property type="project" value="InterPro"/>
</dbReference>
<dbReference type="GO" id="GO:0016705">
    <property type="term" value="F:oxidoreductase activity, acting on paired donors, with incorporation or reduction of molecular oxygen"/>
    <property type="evidence" value="ECO:0007669"/>
    <property type="project" value="InterPro"/>
</dbReference>
<organism evidence="10 11">
    <name type="scientific">Galerina marginata (strain CBS 339.88)</name>
    <dbReference type="NCBI Taxonomy" id="685588"/>
    <lineage>
        <taxon>Eukaryota</taxon>
        <taxon>Fungi</taxon>
        <taxon>Dikarya</taxon>
        <taxon>Basidiomycota</taxon>
        <taxon>Agaricomycotina</taxon>
        <taxon>Agaricomycetes</taxon>
        <taxon>Agaricomycetidae</taxon>
        <taxon>Agaricales</taxon>
        <taxon>Agaricineae</taxon>
        <taxon>Strophariaceae</taxon>
        <taxon>Galerina</taxon>
    </lineage>
</organism>
<evidence type="ECO:0000313" key="11">
    <source>
        <dbReference type="Proteomes" id="UP000027222"/>
    </source>
</evidence>
<dbReference type="SUPFAM" id="SSF48264">
    <property type="entry name" value="Cytochrome P450"/>
    <property type="match status" value="1"/>
</dbReference>
<evidence type="ECO:0000313" key="10">
    <source>
        <dbReference type="EMBL" id="KDR74133.1"/>
    </source>
</evidence>
<evidence type="ECO:0000256" key="7">
    <source>
        <dbReference type="ARBA" id="ARBA00023033"/>
    </source>
</evidence>
<keyword evidence="7" id="KW-0503">Monooxygenase</keyword>
<comment type="cofactor">
    <cofactor evidence="1 8">
        <name>heme</name>
        <dbReference type="ChEBI" id="CHEBI:30413"/>
    </cofactor>
</comment>
<evidence type="ECO:0000256" key="5">
    <source>
        <dbReference type="ARBA" id="ARBA00023002"/>
    </source>
</evidence>